<name>A0A9P7VCD6_9ASCO</name>
<feature type="compositionally biased region" description="Acidic residues" evidence="1">
    <location>
        <begin position="340"/>
        <end position="350"/>
    </location>
</feature>
<dbReference type="RefSeq" id="XP_043050824.1">
    <property type="nucleotide sequence ID" value="XM_043194500.1"/>
</dbReference>
<dbReference type="PANTHER" id="PTHR10933">
    <property type="entry name" value="IMMUNOGLOBULIN-BINDING PROTEIN 1"/>
    <property type="match status" value="1"/>
</dbReference>
<evidence type="ECO:0000256" key="1">
    <source>
        <dbReference type="SAM" id="MobiDB-lite"/>
    </source>
</evidence>
<comment type="caution">
    <text evidence="2">The sequence shown here is derived from an EMBL/GenBank/DDBJ whole genome shotgun (WGS) entry which is preliminary data.</text>
</comment>
<feature type="region of interest" description="Disordered" evidence="1">
    <location>
        <begin position="331"/>
        <end position="375"/>
    </location>
</feature>
<organism evidence="2 3">
    <name type="scientific">Scheffersomyces spartinae</name>
    <dbReference type="NCBI Taxonomy" id="45513"/>
    <lineage>
        <taxon>Eukaryota</taxon>
        <taxon>Fungi</taxon>
        <taxon>Dikarya</taxon>
        <taxon>Ascomycota</taxon>
        <taxon>Saccharomycotina</taxon>
        <taxon>Pichiomycetes</taxon>
        <taxon>Debaryomycetaceae</taxon>
        <taxon>Scheffersomyces</taxon>
    </lineage>
</organism>
<dbReference type="GO" id="GO:0051721">
    <property type="term" value="F:protein phosphatase 2A binding"/>
    <property type="evidence" value="ECO:0007669"/>
    <property type="project" value="TreeGrafter"/>
</dbReference>
<dbReference type="OrthoDB" id="10261753at2759"/>
<dbReference type="GeneID" id="66117177"/>
<feature type="compositionally biased region" description="Basic and acidic residues" evidence="1">
    <location>
        <begin position="351"/>
        <end position="364"/>
    </location>
</feature>
<sequence>MSDISVNKRYKNAVDLLNALEASDDRKDTEGFQQRLNELIKEFVLIKRIVDLLALFSNNETIDEVAHNYIPFLNVDYYLANLYGWIQPPQPQSLQQCKAHYVEYIQLVERYGLLSSSQKQLIDPIVEKKPLSTMDFDDWDAANRTAWSPMEKRQLKIDTHKQIKALKEKLSILSTSTSTSGIDDEADNLIDTFDEDTVRKVYLDQVKLHILLSFNQLESVLMELELAKKAPPLNPNKHYEDHQKAAQRNDKSVPTKDGSSGYTTKVESLPWKQVSASQLVSKQGKILQPFTIVSNRNQLREKVFGTGQTLPSMTVEEYLDYELANGKLMKDEVKDKPKNEDDDAEDEEEELRNRLWDDWKDDNPKGSGNMKANIG</sequence>
<feature type="compositionally biased region" description="Basic and acidic residues" evidence="1">
    <location>
        <begin position="237"/>
        <end position="254"/>
    </location>
</feature>
<dbReference type="GO" id="GO:0005829">
    <property type="term" value="C:cytosol"/>
    <property type="evidence" value="ECO:0007669"/>
    <property type="project" value="TreeGrafter"/>
</dbReference>
<dbReference type="AlphaFoldDB" id="A0A9P7VCD6"/>
<protein>
    <recommendedName>
        <fullName evidence="4">TAP42-like protein</fullName>
    </recommendedName>
</protein>
<dbReference type="InterPro" id="IPR038511">
    <property type="entry name" value="TAP42/TAP46-like_sf"/>
</dbReference>
<dbReference type="Gene3D" id="1.25.40.540">
    <property type="entry name" value="TAP42-like family"/>
    <property type="match status" value="1"/>
</dbReference>
<dbReference type="PANTHER" id="PTHR10933:SF9">
    <property type="entry name" value="IMMUNOGLOBULIN-BINDING PROTEIN 1"/>
    <property type="match status" value="1"/>
</dbReference>
<dbReference type="EMBL" id="JAHMUF010000004">
    <property type="protein sequence ID" value="KAG7195277.1"/>
    <property type="molecule type" value="Genomic_DNA"/>
</dbReference>
<gene>
    <name evidence="2" type="ORF">KQ657_003803</name>
</gene>
<dbReference type="Pfam" id="PF04177">
    <property type="entry name" value="TAP42"/>
    <property type="match status" value="1"/>
</dbReference>
<dbReference type="InterPro" id="IPR007304">
    <property type="entry name" value="TAP46-like"/>
</dbReference>
<proteinExistence type="predicted"/>
<evidence type="ECO:0000313" key="3">
    <source>
        <dbReference type="Proteomes" id="UP000790833"/>
    </source>
</evidence>
<dbReference type="GO" id="GO:0035303">
    <property type="term" value="P:regulation of dephosphorylation"/>
    <property type="evidence" value="ECO:0007669"/>
    <property type="project" value="TreeGrafter"/>
</dbReference>
<dbReference type="GO" id="GO:0009966">
    <property type="term" value="P:regulation of signal transduction"/>
    <property type="evidence" value="ECO:0007669"/>
    <property type="project" value="InterPro"/>
</dbReference>
<feature type="region of interest" description="Disordered" evidence="1">
    <location>
        <begin position="231"/>
        <end position="264"/>
    </location>
</feature>
<accession>A0A9P7VCD6</accession>
<dbReference type="Proteomes" id="UP000790833">
    <property type="component" value="Unassembled WGS sequence"/>
</dbReference>
<keyword evidence="3" id="KW-1185">Reference proteome</keyword>
<evidence type="ECO:0000313" key="2">
    <source>
        <dbReference type="EMBL" id="KAG7195277.1"/>
    </source>
</evidence>
<evidence type="ECO:0008006" key="4">
    <source>
        <dbReference type="Google" id="ProtNLM"/>
    </source>
</evidence>
<reference evidence="2" key="1">
    <citation type="submission" date="2021-03" db="EMBL/GenBank/DDBJ databases">
        <authorList>
            <person name="Palmer J.M."/>
        </authorList>
    </citation>
    <scope>NUCLEOTIDE SEQUENCE</scope>
    <source>
        <strain evidence="2">ARV_011</strain>
    </source>
</reference>